<organism evidence="1 2">
    <name type="scientific">Tigriopus californicus</name>
    <name type="common">Marine copepod</name>
    <dbReference type="NCBI Taxonomy" id="6832"/>
    <lineage>
        <taxon>Eukaryota</taxon>
        <taxon>Metazoa</taxon>
        <taxon>Ecdysozoa</taxon>
        <taxon>Arthropoda</taxon>
        <taxon>Crustacea</taxon>
        <taxon>Multicrustacea</taxon>
        <taxon>Hexanauplia</taxon>
        <taxon>Copepoda</taxon>
        <taxon>Harpacticoida</taxon>
        <taxon>Harpacticidae</taxon>
        <taxon>Tigriopus</taxon>
    </lineage>
</organism>
<dbReference type="AlphaFoldDB" id="A0A553P6W0"/>
<reference evidence="1 2" key="1">
    <citation type="journal article" date="2018" name="Nat. Ecol. Evol.">
        <title>Genomic signatures of mitonuclear coevolution across populations of Tigriopus californicus.</title>
        <authorList>
            <person name="Barreto F.S."/>
            <person name="Watson E.T."/>
            <person name="Lima T.G."/>
            <person name="Willett C.S."/>
            <person name="Edmands S."/>
            <person name="Li W."/>
            <person name="Burton R.S."/>
        </authorList>
    </citation>
    <scope>NUCLEOTIDE SEQUENCE [LARGE SCALE GENOMIC DNA]</scope>
    <source>
        <strain evidence="1 2">San Diego</strain>
    </source>
</reference>
<keyword evidence="2" id="KW-1185">Reference proteome</keyword>
<name>A0A553P6W0_TIGCA</name>
<protein>
    <recommendedName>
        <fullName evidence="3">Reverse transcriptase/retrotransposon-derived protein RNase H-like domain-containing protein</fullName>
    </recommendedName>
</protein>
<dbReference type="GO" id="GO:0071897">
    <property type="term" value="P:DNA biosynthetic process"/>
    <property type="evidence" value="ECO:0007669"/>
    <property type="project" value="UniProtKB-ARBA"/>
</dbReference>
<dbReference type="SUPFAM" id="SSF56672">
    <property type="entry name" value="DNA/RNA polymerases"/>
    <property type="match status" value="1"/>
</dbReference>
<proteinExistence type="predicted"/>
<sequence>MVEAIKGLKSKNAHMDRTPEFLSSFNAGRDALTNAVMLHHPEPNAEIAILVDASQYAVRGLVPCVPALKLLKKDLTKKW</sequence>
<gene>
    <name evidence="1" type="ORF">TCAL_15702</name>
</gene>
<dbReference type="InterPro" id="IPR043502">
    <property type="entry name" value="DNA/RNA_pol_sf"/>
</dbReference>
<evidence type="ECO:0000313" key="2">
    <source>
        <dbReference type="Proteomes" id="UP000318571"/>
    </source>
</evidence>
<dbReference type="Proteomes" id="UP000318571">
    <property type="component" value="Chromosome 3"/>
</dbReference>
<dbReference type="EMBL" id="VCGU01000007">
    <property type="protein sequence ID" value="TRY73412.1"/>
    <property type="molecule type" value="Genomic_DNA"/>
</dbReference>
<evidence type="ECO:0000313" key="1">
    <source>
        <dbReference type="EMBL" id="TRY73412.1"/>
    </source>
</evidence>
<evidence type="ECO:0008006" key="3">
    <source>
        <dbReference type="Google" id="ProtNLM"/>
    </source>
</evidence>
<comment type="caution">
    <text evidence="1">The sequence shown here is derived from an EMBL/GenBank/DDBJ whole genome shotgun (WGS) entry which is preliminary data.</text>
</comment>
<accession>A0A553P6W0</accession>